<evidence type="ECO:0000256" key="1">
    <source>
        <dbReference type="ARBA" id="ARBA00009752"/>
    </source>
</evidence>
<feature type="domain" description="TIR" evidence="7">
    <location>
        <begin position="192"/>
        <end position="336"/>
    </location>
</feature>
<dbReference type="PANTHER" id="PTHR11890">
    <property type="entry name" value="INTERLEUKIN-1 RECEPTOR FAMILY MEMBER"/>
    <property type="match status" value="1"/>
</dbReference>
<keyword evidence="2" id="KW-1015">Disulfide bond</keyword>
<dbReference type="InterPro" id="IPR007110">
    <property type="entry name" value="Ig-like_dom"/>
</dbReference>
<dbReference type="FunCoup" id="A0A6P8PS32">
    <property type="interactions" value="562"/>
</dbReference>
<evidence type="ECO:0000256" key="6">
    <source>
        <dbReference type="SAM" id="Phobius"/>
    </source>
</evidence>
<evidence type="ECO:0000256" key="3">
    <source>
        <dbReference type="ARBA" id="ARBA00023180"/>
    </source>
</evidence>
<comment type="similarity">
    <text evidence="1">Belongs to the interleukin-1 receptor family.</text>
</comment>
<protein>
    <submittedName>
        <fullName evidence="10">Single Ig IL-1-related receptor isoform X1</fullName>
    </submittedName>
</protein>
<keyword evidence="6" id="KW-0812">Transmembrane</keyword>
<dbReference type="SUPFAM" id="SSF52200">
    <property type="entry name" value="Toll/Interleukin receptor TIR domain"/>
    <property type="match status" value="1"/>
</dbReference>
<dbReference type="SUPFAM" id="SSF48726">
    <property type="entry name" value="Immunoglobulin"/>
    <property type="match status" value="1"/>
</dbReference>
<dbReference type="CTD" id="59307"/>
<dbReference type="Gene3D" id="2.60.40.10">
    <property type="entry name" value="Immunoglobulins"/>
    <property type="match status" value="1"/>
</dbReference>
<organism evidence="9 10">
    <name type="scientific">Geotrypetes seraphini</name>
    <name type="common">Gaboon caecilian</name>
    <name type="synonym">Caecilia seraphini</name>
    <dbReference type="NCBI Taxonomy" id="260995"/>
    <lineage>
        <taxon>Eukaryota</taxon>
        <taxon>Metazoa</taxon>
        <taxon>Chordata</taxon>
        <taxon>Craniata</taxon>
        <taxon>Vertebrata</taxon>
        <taxon>Euteleostomi</taxon>
        <taxon>Amphibia</taxon>
        <taxon>Gymnophiona</taxon>
        <taxon>Geotrypetes</taxon>
    </lineage>
</organism>
<dbReference type="OrthoDB" id="6075577at2759"/>
<dbReference type="InterPro" id="IPR013783">
    <property type="entry name" value="Ig-like_fold"/>
</dbReference>
<dbReference type="AlphaFoldDB" id="A0A6P8PS32"/>
<evidence type="ECO:0000256" key="5">
    <source>
        <dbReference type="SAM" id="MobiDB-lite"/>
    </source>
</evidence>
<dbReference type="Gene3D" id="3.40.50.10140">
    <property type="entry name" value="Toll/interleukin-1 receptor homology (TIR) domain"/>
    <property type="match status" value="1"/>
</dbReference>
<keyword evidence="6" id="KW-0472">Membrane</keyword>
<evidence type="ECO:0000256" key="2">
    <source>
        <dbReference type="ARBA" id="ARBA00023157"/>
    </source>
</evidence>
<dbReference type="Pfam" id="PF01582">
    <property type="entry name" value="TIR"/>
    <property type="match status" value="1"/>
</dbReference>
<dbReference type="GO" id="GO:0007165">
    <property type="term" value="P:signal transduction"/>
    <property type="evidence" value="ECO:0007669"/>
    <property type="project" value="InterPro"/>
</dbReference>
<feature type="region of interest" description="Disordered" evidence="5">
    <location>
        <begin position="1"/>
        <end position="20"/>
    </location>
</feature>
<dbReference type="InParanoid" id="A0A6P8PS32"/>
<dbReference type="InterPro" id="IPR035897">
    <property type="entry name" value="Toll_tir_struct_dom_sf"/>
</dbReference>
<feature type="transmembrane region" description="Helical" evidence="6">
    <location>
        <begin position="148"/>
        <end position="169"/>
    </location>
</feature>
<keyword evidence="3" id="KW-0325">Glycoprotein</keyword>
<keyword evidence="9" id="KW-1185">Reference proteome</keyword>
<proteinExistence type="inferred from homology"/>
<keyword evidence="10" id="KW-0675">Receptor</keyword>
<evidence type="ECO:0000259" key="8">
    <source>
        <dbReference type="PROSITE" id="PS50835"/>
    </source>
</evidence>
<dbReference type="PRINTS" id="PR01537">
    <property type="entry name" value="INTRLKN1R1F"/>
</dbReference>
<accession>A0A6P8PS32</accession>
<dbReference type="InterPro" id="IPR000157">
    <property type="entry name" value="TIR_dom"/>
</dbReference>
<dbReference type="InterPro" id="IPR015621">
    <property type="entry name" value="IL-1_rcpt_fam"/>
</dbReference>
<evidence type="ECO:0000313" key="9">
    <source>
        <dbReference type="Proteomes" id="UP000515159"/>
    </source>
</evidence>
<evidence type="ECO:0000259" key="7">
    <source>
        <dbReference type="PROSITE" id="PS50104"/>
    </source>
</evidence>
<dbReference type="PANTHER" id="PTHR11890:SF19">
    <property type="entry name" value="SINGLE IG IL-1-RELATED RECEPTOR"/>
    <property type="match status" value="1"/>
</dbReference>
<dbReference type="Proteomes" id="UP000515159">
    <property type="component" value="Chromosome 19"/>
</dbReference>
<evidence type="ECO:0000256" key="4">
    <source>
        <dbReference type="ARBA" id="ARBA00023319"/>
    </source>
</evidence>
<keyword evidence="4" id="KW-0393">Immunoglobulin domain</keyword>
<dbReference type="RefSeq" id="XP_033784740.1">
    <property type="nucleotide sequence ID" value="XM_033928849.1"/>
</dbReference>
<dbReference type="GeneID" id="117352384"/>
<reference evidence="10" key="1">
    <citation type="submission" date="2025-08" db="UniProtKB">
        <authorList>
            <consortium name="RefSeq"/>
        </authorList>
    </citation>
    <scope>IDENTIFICATION</scope>
</reference>
<dbReference type="KEGG" id="gsh:117352384"/>
<feature type="domain" description="Ig-like" evidence="8">
    <location>
        <begin position="48"/>
        <end position="140"/>
    </location>
</feature>
<dbReference type="PROSITE" id="PS50104">
    <property type="entry name" value="TIR"/>
    <property type="match status" value="1"/>
</dbReference>
<dbReference type="PROSITE" id="PS50835">
    <property type="entry name" value="IG_LIKE"/>
    <property type="match status" value="1"/>
</dbReference>
<sequence length="443" mass="49853">MQSCGKNRSLGHTVGRKGTVGYGDRARDPCVMNSEANSCSASTQFLSPSSGSQVLEPPLGSQLVLNCTTVLPSDALCYSTFRWMKDEILLESKSEQSSWINISANQQFLTSILEINITGNEDYGVFSCLIHNKTATFTVNRTEEAGHMGAVLCALVVLSLLLLGALLYVKCRLNILLWYRDKYRDIEINDGKLFDAFVSYSSSTNDKKFANFILKPHLENRYGYKLYLDDKNILPSSEPSAELIMNISRCRRLIVVLSLAYLEQDWCSSNFREGLWRLMELSQKPIFIVFESQYKDLAHPVIQLLKQYKRTLCLLLWKSGSMTPSSDFWKELCLALPQRTLYKSNPADPQTQLQEDKDPMLIQSSSRLECSAELDPDGDLGVRETIYKGLSPRLSVVHIPLGANGAFEGLNDHESSEIDISDLGSRNYGARTDFYCLVTKDEM</sequence>
<dbReference type="SMART" id="SM00255">
    <property type="entry name" value="TIR"/>
    <property type="match status" value="1"/>
</dbReference>
<name>A0A6P8PS32_GEOSA</name>
<keyword evidence="6" id="KW-1133">Transmembrane helix</keyword>
<evidence type="ECO:0000313" key="10">
    <source>
        <dbReference type="RefSeq" id="XP_033784740.1"/>
    </source>
</evidence>
<gene>
    <name evidence="10" type="primary">SIGIRR</name>
</gene>
<dbReference type="InterPro" id="IPR036179">
    <property type="entry name" value="Ig-like_dom_sf"/>
</dbReference>